<dbReference type="Proteomes" id="UP000316609">
    <property type="component" value="Unassembled WGS sequence"/>
</dbReference>
<gene>
    <name evidence="2" type="ORF">E6K78_05340</name>
</gene>
<feature type="region of interest" description="Disordered" evidence="1">
    <location>
        <begin position="94"/>
        <end position="116"/>
    </location>
</feature>
<dbReference type="AlphaFoldDB" id="A0A538TUM3"/>
<reference evidence="2 3" key="1">
    <citation type="journal article" date="2019" name="Nat. Microbiol.">
        <title>Mediterranean grassland soil C-N compound turnover is dependent on rainfall and depth, and is mediated by genomically divergent microorganisms.</title>
        <authorList>
            <person name="Diamond S."/>
            <person name="Andeer P.F."/>
            <person name="Li Z."/>
            <person name="Crits-Christoph A."/>
            <person name="Burstein D."/>
            <person name="Anantharaman K."/>
            <person name="Lane K.R."/>
            <person name="Thomas B.C."/>
            <person name="Pan C."/>
            <person name="Northen T.R."/>
            <person name="Banfield J.F."/>
        </authorList>
    </citation>
    <scope>NUCLEOTIDE SEQUENCE [LARGE SCALE GENOMIC DNA]</scope>
    <source>
        <strain evidence="2">WS_8</strain>
    </source>
</reference>
<evidence type="ECO:0000256" key="1">
    <source>
        <dbReference type="SAM" id="MobiDB-lite"/>
    </source>
</evidence>
<evidence type="ECO:0000313" key="2">
    <source>
        <dbReference type="EMBL" id="TMQ67298.1"/>
    </source>
</evidence>
<sequence length="157" mass="17376">MGFVSCRTTRVNRPRVISENIEGELIILNLERGCYFSTDRVGADVWALIESGHTGSGILEALRFRYDGDPGEMAWAVNRFVELLELEGLVTVDHESRANGTSSPGPESRKAPFQAPDLQKYTDMRDMLLLDPVHDVEASGWPVPKVEESWPSAESGA</sequence>
<evidence type="ECO:0000313" key="3">
    <source>
        <dbReference type="Proteomes" id="UP000316609"/>
    </source>
</evidence>
<protein>
    <submittedName>
        <fullName evidence="2">PqqD family protein</fullName>
    </submittedName>
</protein>
<organism evidence="2 3">
    <name type="scientific">Eiseniibacteriota bacterium</name>
    <dbReference type="NCBI Taxonomy" id="2212470"/>
    <lineage>
        <taxon>Bacteria</taxon>
        <taxon>Candidatus Eiseniibacteriota</taxon>
    </lineage>
</organism>
<dbReference type="Gene3D" id="1.10.10.1150">
    <property type="entry name" value="Coenzyme PQQ synthesis protein D (PqqD)"/>
    <property type="match status" value="1"/>
</dbReference>
<name>A0A538TUM3_UNCEI</name>
<proteinExistence type="predicted"/>
<comment type="caution">
    <text evidence="2">The sequence shown here is derived from an EMBL/GenBank/DDBJ whole genome shotgun (WGS) entry which is preliminary data.</text>
</comment>
<dbReference type="InterPro" id="IPR041881">
    <property type="entry name" value="PqqD_sf"/>
</dbReference>
<dbReference type="EMBL" id="VBOY01000045">
    <property type="protein sequence ID" value="TMQ67298.1"/>
    <property type="molecule type" value="Genomic_DNA"/>
</dbReference>
<accession>A0A538TUM3</accession>
<dbReference type="InterPro" id="IPR008792">
    <property type="entry name" value="PQQD"/>
</dbReference>
<dbReference type="Pfam" id="PF05402">
    <property type="entry name" value="PqqD"/>
    <property type="match status" value="1"/>
</dbReference>